<keyword evidence="3" id="KW-1185">Reference proteome</keyword>
<comment type="caution">
    <text evidence="2">The sequence shown here is derived from an EMBL/GenBank/DDBJ whole genome shotgun (WGS) entry which is preliminary data.</text>
</comment>
<proteinExistence type="predicted"/>
<accession>A0ABP9QVS8</accession>
<name>A0ABP9QVS8_9PSEU</name>
<protein>
    <submittedName>
        <fullName evidence="2">Uncharacterized protein</fullName>
    </submittedName>
</protein>
<keyword evidence="1" id="KW-0812">Transmembrane</keyword>
<organism evidence="2 3">
    <name type="scientific">Pseudonocardia eucalypti</name>
    <dbReference type="NCBI Taxonomy" id="648755"/>
    <lineage>
        <taxon>Bacteria</taxon>
        <taxon>Bacillati</taxon>
        <taxon>Actinomycetota</taxon>
        <taxon>Actinomycetes</taxon>
        <taxon>Pseudonocardiales</taxon>
        <taxon>Pseudonocardiaceae</taxon>
        <taxon>Pseudonocardia</taxon>
    </lineage>
</organism>
<evidence type="ECO:0000313" key="3">
    <source>
        <dbReference type="Proteomes" id="UP001428817"/>
    </source>
</evidence>
<feature type="transmembrane region" description="Helical" evidence="1">
    <location>
        <begin position="12"/>
        <end position="31"/>
    </location>
</feature>
<evidence type="ECO:0000313" key="2">
    <source>
        <dbReference type="EMBL" id="GAA5168042.1"/>
    </source>
</evidence>
<evidence type="ECO:0000256" key="1">
    <source>
        <dbReference type="SAM" id="Phobius"/>
    </source>
</evidence>
<sequence>MRFAARILETGLDVSIMVLVLVALILMKLVWHDLMDDPFDPRLL</sequence>
<keyword evidence="1" id="KW-1133">Transmembrane helix</keyword>
<keyword evidence="1" id="KW-0472">Membrane</keyword>
<dbReference type="EMBL" id="BAABJP010000039">
    <property type="protein sequence ID" value="GAA5168042.1"/>
    <property type="molecule type" value="Genomic_DNA"/>
</dbReference>
<dbReference type="Proteomes" id="UP001428817">
    <property type="component" value="Unassembled WGS sequence"/>
</dbReference>
<reference evidence="3" key="1">
    <citation type="journal article" date="2019" name="Int. J. Syst. Evol. Microbiol.">
        <title>The Global Catalogue of Microorganisms (GCM) 10K type strain sequencing project: providing services to taxonomists for standard genome sequencing and annotation.</title>
        <authorList>
            <consortium name="The Broad Institute Genomics Platform"/>
            <consortium name="The Broad Institute Genome Sequencing Center for Infectious Disease"/>
            <person name="Wu L."/>
            <person name="Ma J."/>
        </authorList>
    </citation>
    <scope>NUCLEOTIDE SEQUENCE [LARGE SCALE GENOMIC DNA]</scope>
    <source>
        <strain evidence="3">JCM 18303</strain>
    </source>
</reference>
<gene>
    <name evidence="2" type="ORF">GCM10023321_61580</name>
</gene>